<name>A0A183BQ87_GLOPA</name>
<organism evidence="5 6">
    <name type="scientific">Globodera pallida</name>
    <name type="common">Potato cyst nematode worm</name>
    <name type="synonym">Heterodera pallida</name>
    <dbReference type="NCBI Taxonomy" id="36090"/>
    <lineage>
        <taxon>Eukaryota</taxon>
        <taxon>Metazoa</taxon>
        <taxon>Ecdysozoa</taxon>
        <taxon>Nematoda</taxon>
        <taxon>Chromadorea</taxon>
        <taxon>Rhabditida</taxon>
        <taxon>Tylenchina</taxon>
        <taxon>Tylenchomorpha</taxon>
        <taxon>Tylenchoidea</taxon>
        <taxon>Heteroderidae</taxon>
        <taxon>Heteroderinae</taxon>
        <taxon>Globodera</taxon>
    </lineage>
</organism>
<dbReference type="GO" id="GO:0005375">
    <property type="term" value="F:copper ion transmembrane transporter activity"/>
    <property type="evidence" value="ECO:0007669"/>
    <property type="project" value="UniProtKB-UniRule"/>
</dbReference>
<evidence type="ECO:0000313" key="6">
    <source>
        <dbReference type="WBParaSite" id="GPLIN_000277300"/>
    </source>
</evidence>
<evidence type="ECO:0000256" key="4">
    <source>
        <dbReference type="RuleBase" id="RU367022"/>
    </source>
</evidence>
<reference evidence="6" key="2">
    <citation type="submission" date="2016-06" db="UniProtKB">
        <authorList>
            <consortium name="WormBaseParasite"/>
        </authorList>
    </citation>
    <scope>IDENTIFICATION</scope>
</reference>
<keyword evidence="2 4" id="KW-1133">Transmembrane helix</keyword>
<comment type="subcellular location">
    <subcellularLocation>
        <location evidence="4">Membrane</location>
        <topology evidence="4">Multi-pass membrane protein</topology>
    </subcellularLocation>
</comment>
<comment type="similarity">
    <text evidence="4">Belongs to the copper transporter (Ctr) (TC 1.A.56) family. SLC31A subfamily.</text>
</comment>
<dbReference type="Pfam" id="PF04145">
    <property type="entry name" value="Ctr"/>
    <property type="match status" value="1"/>
</dbReference>
<proteinExistence type="inferred from homology"/>
<reference evidence="5" key="1">
    <citation type="submission" date="2014-05" db="EMBL/GenBank/DDBJ databases">
        <title>The genome and life-stage specific transcriptomes of Globodera pallida elucidate key aspects of plant parasitism by a cyst nematode.</title>
        <authorList>
            <person name="Cotton J.A."/>
            <person name="Lilley C.J."/>
            <person name="Jones L.M."/>
            <person name="Kikuchi T."/>
            <person name="Reid A.J."/>
            <person name="Thorpe P."/>
            <person name="Tsai I.J."/>
            <person name="Beasley H."/>
            <person name="Blok V."/>
            <person name="Cock P.J.A."/>
            <person name="Van den Akker S.E."/>
            <person name="Holroyd N."/>
            <person name="Hunt M."/>
            <person name="Mantelin S."/>
            <person name="Naghra H."/>
            <person name="Pain A."/>
            <person name="Palomares-Rius J.E."/>
            <person name="Zarowiecki M."/>
            <person name="Berriman M."/>
            <person name="Jones J.T."/>
            <person name="Urwin P.E."/>
        </authorList>
    </citation>
    <scope>NUCLEOTIDE SEQUENCE [LARGE SCALE GENOMIC DNA]</scope>
    <source>
        <strain evidence="5">Lindley</strain>
    </source>
</reference>
<accession>A0A183BQ87</accession>
<dbReference type="WBParaSite" id="GPLIN_000277300">
    <property type="protein sequence ID" value="GPLIN_000277300"/>
    <property type="gene ID" value="GPLIN_000277300"/>
</dbReference>
<evidence type="ECO:0000256" key="1">
    <source>
        <dbReference type="ARBA" id="ARBA00022692"/>
    </source>
</evidence>
<keyword evidence="5" id="KW-1185">Reference proteome</keyword>
<feature type="transmembrane region" description="Helical" evidence="4">
    <location>
        <begin position="26"/>
        <end position="46"/>
    </location>
</feature>
<dbReference type="PANTHER" id="PTHR12483">
    <property type="entry name" value="SOLUTE CARRIER FAMILY 31 COPPER TRANSPORTERS"/>
    <property type="match status" value="1"/>
</dbReference>
<evidence type="ECO:0000256" key="2">
    <source>
        <dbReference type="ARBA" id="ARBA00022989"/>
    </source>
</evidence>
<dbReference type="InterPro" id="IPR007274">
    <property type="entry name" value="Cop_transporter"/>
</dbReference>
<dbReference type="PANTHER" id="PTHR12483:SF43">
    <property type="entry name" value="COPPER TRANSPORT PROTEIN"/>
    <property type="match status" value="1"/>
</dbReference>
<keyword evidence="4" id="KW-0406">Ion transport</keyword>
<dbReference type="Proteomes" id="UP000050741">
    <property type="component" value="Unassembled WGS sequence"/>
</dbReference>
<keyword evidence="4" id="KW-0186">Copper</keyword>
<evidence type="ECO:0000256" key="3">
    <source>
        <dbReference type="ARBA" id="ARBA00023136"/>
    </source>
</evidence>
<feature type="transmembrane region" description="Helical" evidence="4">
    <location>
        <begin position="119"/>
        <end position="140"/>
    </location>
</feature>
<keyword evidence="3 4" id="KW-0472">Membrane</keyword>
<dbReference type="GO" id="GO:0016020">
    <property type="term" value="C:membrane"/>
    <property type="evidence" value="ECO:0007669"/>
    <property type="project" value="UniProtKB-SubCell"/>
</dbReference>
<keyword evidence="4" id="KW-0813">Transport</keyword>
<evidence type="ECO:0000313" key="5">
    <source>
        <dbReference type="Proteomes" id="UP000050741"/>
    </source>
</evidence>
<protein>
    <recommendedName>
        <fullName evidence="4">Copper transport protein</fullName>
    </recommendedName>
</protein>
<dbReference type="AlphaFoldDB" id="A0A183BQ87"/>
<keyword evidence="4" id="KW-0187">Copper transport</keyword>
<keyword evidence="1 4" id="KW-0812">Transmembrane</keyword>
<sequence length="182" mass="20263">MPKMDMTFHFRINEFILLQEWLPQSLIAYLFSLLAVLVLSVAYESLRVIRAILFQIAEKRESQEQCCLVESVSSPPPIVGAVSSSSSSSGAVCNCLSPELFYNVPLWPFSSQLIAGYHLLQSLLHFVQFFLGLSLMLVAMTYNVPIFMALLVGHSVGYFLTAPLYRHGLAEENRTGGECCCS</sequence>